<dbReference type="STRING" id="1458985.BJP34_22530"/>
<reference evidence="4" key="1">
    <citation type="submission" date="2016-10" db="EMBL/GenBank/DDBJ databases">
        <title>Comparative genomics uncovers the prolific and rare metabolic potential of the cyanobacterial genus Moorea.</title>
        <authorList>
            <person name="Leao T."/>
            <person name="Castelao G."/>
            <person name="Korobeynikov A."/>
            <person name="Monroe E.A."/>
            <person name="Podell S."/>
            <person name="Glukhov E."/>
            <person name="Allen E."/>
            <person name="Gerwick W.H."/>
            <person name="Gerwick L."/>
        </authorList>
    </citation>
    <scope>NUCLEOTIDE SEQUENCE [LARGE SCALE GENOMIC DNA]</scope>
    <source>
        <strain evidence="4">PAL-8-15-08-1</strain>
    </source>
</reference>
<protein>
    <submittedName>
        <fullName evidence="3">Phosphate ABC transporter permease</fullName>
    </submittedName>
</protein>
<dbReference type="KEGG" id="mpro:BJP34_22530"/>
<evidence type="ECO:0000313" key="4">
    <source>
        <dbReference type="Proteomes" id="UP000177870"/>
    </source>
</evidence>
<sequence>MLIPITREKFEQIVPVLATGLQYRYYWGKFRDFLRRLLISLIAVVVILILGLILGSGFAPFRVLFEITAGLYWLWGPVYWASMRNLKMRRYGYSGFWQGRIEDVFVTEELIGTEEQVNQRGELVIVEHRERRLNLEVEDKTGFMSQLQVPLQSLHKNISPGQIAQMLVMSNQPDLGKIAQTSDIYIPSLDIWVNDYPYLQRDVFVQVSRKLRNQERSSSRQRPRSSRRRRSY</sequence>
<keyword evidence="2" id="KW-0812">Transmembrane</keyword>
<gene>
    <name evidence="3" type="ORF">BJP34_22530</name>
</gene>
<dbReference type="OrthoDB" id="459934at2"/>
<evidence type="ECO:0000256" key="2">
    <source>
        <dbReference type="SAM" id="Phobius"/>
    </source>
</evidence>
<dbReference type="EMBL" id="CP017599">
    <property type="protein sequence ID" value="AOX01841.1"/>
    <property type="molecule type" value="Genomic_DNA"/>
</dbReference>
<feature type="transmembrane region" description="Helical" evidence="2">
    <location>
        <begin position="33"/>
        <end position="55"/>
    </location>
</feature>
<evidence type="ECO:0000313" key="3">
    <source>
        <dbReference type="EMBL" id="AOX01841.1"/>
    </source>
</evidence>
<dbReference type="AlphaFoldDB" id="A0A1D8TW09"/>
<feature type="region of interest" description="Disordered" evidence="1">
    <location>
        <begin position="211"/>
        <end position="232"/>
    </location>
</feature>
<feature type="compositionally biased region" description="Basic residues" evidence="1">
    <location>
        <begin position="219"/>
        <end position="232"/>
    </location>
</feature>
<keyword evidence="2" id="KW-0472">Membrane</keyword>
<keyword evidence="2" id="KW-1133">Transmembrane helix</keyword>
<dbReference type="RefSeq" id="WP_070394273.1">
    <property type="nucleotide sequence ID" value="NZ_CP017599.1"/>
</dbReference>
<accession>A0A1D8TW09</accession>
<organism evidence="3 4">
    <name type="scientific">Moorena producens PAL-8-15-08-1</name>
    <dbReference type="NCBI Taxonomy" id="1458985"/>
    <lineage>
        <taxon>Bacteria</taxon>
        <taxon>Bacillati</taxon>
        <taxon>Cyanobacteriota</taxon>
        <taxon>Cyanophyceae</taxon>
        <taxon>Coleofasciculales</taxon>
        <taxon>Coleofasciculaceae</taxon>
        <taxon>Moorena</taxon>
    </lineage>
</organism>
<dbReference type="Proteomes" id="UP000177870">
    <property type="component" value="Chromosome"/>
</dbReference>
<proteinExistence type="predicted"/>
<evidence type="ECO:0000256" key="1">
    <source>
        <dbReference type="SAM" id="MobiDB-lite"/>
    </source>
</evidence>
<feature type="transmembrane region" description="Helical" evidence="2">
    <location>
        <begin position="61"/>
        <end position="81"/>
    </location>
</feature>
<name>A0A1D8TW09_9CYAN</name>